<gene>
    <name evidence="7" type="ORF">SAMN04488056_110153</name>
</gene>
<dbReference type="Gene3D" id="3.40.50.150">
    <property type="entry name" value="Vaccinia Virus protein VP39"/>
    <property type="match status" value="1"/>
</dbReference>
<dbReference type="STRING" id="655353.SAMN04488056_110153"/>
<accession>A0A1I5J216</accession>
<protein>
    <submittedName>
        <fullName evidence="7">Cyclopropane-fatty-acyl-phospholipid synthase</fullName>
    </submittedName>
</protein>
<keyword evidence="2" id="KW-0489">Methyltransferase</keyword>
<dbReference type="AlphaFoldDB" id="A0A1I5J216"/>
<keyword evidence="4" id="KW-0949">S-adenosyl-L-methionine</keyword>
<dbReference type="CDD" id="cd02440">
    <property type="entry name" value="AdoMet_MTases"/>
    <property type="match status" value="1"/>
</dbReference>
<evidence type="ECO:0000256" key="2">
    <source>
        <dbReference type="ARBA" id="ARBA00022603"/>
    </source>
</evidence>
<dbReference type="PANTHER" id="PTHR43667">
    <property type="entry name" value="CYCLOPROPANE-FATTY-ACYL-PHOSPHOLIPID SYNTHASE"/>
    <property type="match status" value="1"/>
</dbReference>
<name>A0A1I5J216_9HYPH</name>
<proteinExistence type="inferred from homology"/>
<dbReference type="EMBL" id="FOVR01000010">
    <property type="protein sequence ID" value="SFO66772.1"/>
    <property type="molecule type" value="Genomic_DNA"/>
</dbReference>
<evidence type="ECO:0000256" key="6">
    <source>
        <dbReference type="PIRSR" id="PIRSR003085-1"/>
    </source>
</evidence>
<dbReference type="InterPro" id="IPR029063">
    <property type="entry name" value="SAM-dependent_MTases_sf"/>
</dbReference>
<evidence type="ECO:0000256" key="1">
    <source>
        <dbReference type="ARBA" id="ARBA00010815"/>
    </source>
</evidence>
<dbReference type="PANTHER" id="PTHR43667:SF2">
    <property type="entry name" value="FATTY ACID C-METHYL TRANSFERASE"/>
    <property type="match status" value="1"/>
</dbReference>
<dbReference type="Pfam" id="PF02353">
    <property type="entry name" value="CMAS"/>
    <property type="match status" value="1"/>
</dbReference>
<dbReference type="SUPFAM" id="SSF53335">
    <property type="entry name" value="S-adenosyl-L-methionine-dependent methyltransferases"/>
    <property type="match status" value="1"/>
</dbReference>
<dbReference type="RefSeq" id="WP_090074374.1">
    <property type="nucleotide sequence ID" value="NZ_FOVR01000010.1"/>
</dbReference>
<dbReference type="OrthoDB" id="9782855at2"/>
<dbReference type="PIRSF" id="PIRSF003085">
    <property type="entry name" value="CMAS"/>
    <property type="match status" value="1"/>
</dbReference>
<reference evidence="7 8" key="1">
    <citation type="submission" date="2016-10" db="EMBL/GenBank/DDBJ databases">
        <authorList>
            <person name="de Groot N.N."/>
        </authorList>
    </citation>
    <scope>NUCLEOTIDE SEQUENCE [LARGE SCALE GENOMIC DNA]</scope>
    <source>
        <strain evidence="7 8">CGMCC 1.9157</strain>
    </source>
</reference>
<dbReference type="GO" id="GO:0008168">
    <property type="term" value="F:methyltransferase activity"/>
    <property type="evidence" value="ECO:0007669"/>
    <property type="project" value="UniProtKB-KW"/>
</dbReference>
<organism evidence="7 8">
    <name type="scientific">Cohaesibacter marisflavi</name>
    <dbReference type="NCBI Taxonomy" id="655353"/>
    <lineage>
        <taxon>Bacteria</taxon>
        <taxon>Pseudomonadati</taxon>
        <taxon>Pseudomonadota</taxon>
        <taxon>Alphaproteobacteria</taxon>
        <taxon>Hyphomicrobiales</taxon>
        <taxon>Cohaesibacteraceae</taxon>
    </lineage>
</organism>
<evidence type="ECO:0000313" key="8">
    <source>
        <dbReference type="Proteomes" id="UP000199236"/>
    </source>
</evidence>
<dbReference type="InterPro" id="IPR050723">
    <property type="entry name" value="CFA/CMAS"/>
</dbReference>
<dbReference type="InterPro" id="IPR003333">
    <property type="entry name" value="CMAS"/>
</dbReference>
<comment type="similarity">
    <text evidence="1">Belongs to the CFA/CMAS family.</text>
</comment>
<feature type="active site" evidence="6">
    <location>
        <position position="398"/>
    </location>
</feature>
<dbReference type="Proteomes" id="UP000199236">
    <property type="component" value="Unassembled WGS sequence"/>
</dbReference>
<sequence length="418" mass="47722">MSLQKNLTHAEFDRSGSMAGSVVPTMQGRLWHRFLSPIFSGLHYGHVEFILPSGGKLLFGSGNEKEPIVQVQIHNNRTLWSIVTRGMLGVAESFISAHWSCDNLARLFDLCLRNRATYEKLYSHGKVARWIAHLKHLARANSIKGSRKNISFHYDLGNDFYRLWLDPTMTYSSAYKTEEHEALEQAQLRKLDRVLQLSNARPGDTILEIGCGWGAFAERAATIGCKVEGLTLSTEQLDYSINRAKSKGFDNLARFHLRDYRHETGQYDAIASIEMIEAVGEEHWPVYFKHLHDNLRPGGRAALQAITIDENGFEKYRSGADFIQTFIFPGGMLPTEVHLDDHAKKAGLIPVFRETFTQDYAKTLARWSKAFLAQWPQISKLGYDERFKRMWLFYLAYCEAGFANNTINVGHYCYERPA</sequence>
<evidence type="ECO:0000256" key="4">
    <source>
        <dbReference type="ARBA" id="ARBA00022691"/>
    </source>
</evidence>
<keyword evidence="5" id="KW-0443">Lipid metabolism</keyword>
<dbReference type="GO" id="GO:0032259">
    <property type="term" value="P:methylation"/>
    <property type="evidence" value="ECO:0007669"/>
    <property type="project" value="UniProtKB-KW"/>
</dbReference>
<keyword evidence="3" id="KW-0808">Transferase</keyword>
<keyword evidence="8" id="KW-1185">Reference proteome</keyword>
<evidence type="ECO:0000313" key="7">
    <source>
        <dbReference type="EMBL" id="SFO66772.1"/>
    </source>
</evidence>
<evidence type="ECO:0000256" key="5">
    <source>
        <dbReference type="ARBA" id="ARBA00023098"/>
    </source>
</evidence>
<evidence type="ECO:0000256" key="3">
    <source>
        <dbReference type="ARBA" id="ARBA00022679"/>
    </source>
</evidence>
<dbReference type="GO" id="GO:0008610">
    <property type="term" value="P:lipid biosynthetic process"/>
    <property type="evidence" value="ECO:0007669"/>
    <property type="project" value="InterPro"/>
</dbReference>